<organism evidence="2 3">
    <name type="scientific">Sulfuricurvum kujiense</name>
    <dbReference type="NCBI Taxonomy" id="148813"/>
    <lineage>
        <taxon>Bacteria</taxon>
        <taxon>Pseudomonadati</taxon>
        <taxon>Campylobacterota</taxon>
        <taxon>Epsilonproteobacteria</taxon>
        <taxon>Campylobacterales</taxon>
        <taxon>Sulfurimonadaceae</taxon>
        <taxon>Sulfuricurvum</taxon>
    </lineage>
</organism>
<dbReference type="Proteomes" id="UP000228859">
    <property type="component" value="Unassembled WGS sequence"/>
</dbReference>
<reference evidence="2 3" key="1">
    <citation type="journal article" date="2017" name="Front. Microbiol.">
        <title>Comparative Genomic Analysis of the Class Epsilonproteobacteria and Proposed Reclassification to Epsilonbacteraeota (phyl. nov.).</title>
        <authorList>
            <person name="Waite D.W."/>
            <person name="Vanwonterghem I."/>
            <person name="Rinke C."/>
            <person name="Parks D.H."/>
            <person name="Zhang Y."/>
            <person name="Takai K."/>
            <person name="Sievert S.M."/>
            <person name="Simon J."/>
            <person name="Campbell B.J."/>
            <person name="Hanson T.E."/>
            <person name="Woyke T."/>
            <person name="Klotz M.G."/>
            <person name="Hugenholtz P."/>
        </authorList>
    </citation>
    <scope>NUCLEOTIDE SEQUENCE [LARGE SCALE GENOMIC DNA]</scope>
    <source>
        <strain evidence="2">UBA12443</strain>
    </source>
</reference>
<proteinExistence type="predicted"/>
<evidence type="ECO:0000313" key="2">
    <source>
        <dbReference type="EMBL" id="DAB39290.1"/>
    </source>
</evidence>
<dbReference type="Gene3D" id="3.90.950.20">
    <property type="entry name" value="CinA-like"/>
    <property type="match status" value="1"/>
</dbReference>
<sequence>MKRDVIFVGNRLILNEAYERYILRSIKNRLASIDSINYFEESDKGLFLHLETLLKNESKLIIITTKNTFTIVGKLLSTVTADNQILKEQMLIPSRASILENGSYLLTHNSSEINVILATEGKMLPPILIDDESRLATIHLFNEELLSAQTLLEPLAQNFDVKLEFSELVEGWLKIRIHTRRHGNLSQFIASARGLMHHKVIAATNIGAFIIEKLSHHHKKISFAESCSGGSLAHFFTSQSGASNIFDGSLVTYSNTLKANWLAVDDDAIEQHGAVSAEVVLEMSEGAMNVSFSDYAMAISGIAGPTGGTDAKPVGTVYISARSKTSVHTERFHFEGDRNYIQEQSVLMAVKMLLNIDKELFFT</sequence>
<dbReference type="InterPro" id="IPR008136">
    <property type="entry name" value="CinA_C"/>
</dbReference>
<dbReference type="AlphaFoldDB" id="A0A2D3WJS6"/>
<feature type="domain" description="CinA C-terminal" evidence="1">
    <location>
        <begin position="208"/>
        <end position="355"/>
    </location>
</feature>
<dbReference type="EMBL" id="DLUI01000025">
    <property type="protein sequence ID" value="DAB39290.1"/>
    <property type="molecule type" value="Genomic_DNA"/>
</dbReference>
<dbReference type="SUPFAM" id="SSF142433">
    <property type="entry name" value="CinA-like"/>
    <property type="match status" value="1"/>
</dbReference>
<gene>
    <name evidence="2" type="ORF">CFH83_01605</name>
</gene>
<protein>
    <submittedName>
        <fullName evidence="2">Damage-inducible protein CinA</fullName>
    </submittedName>
</protein>
<evidence type="ECO:0000259" key="1">
    <source>
        <dbReference type="Pfam" id="PF02464"/>
    </source>
</evidence>
<evidence type="ECO:0000313" key="3">
    <source>
        <dbReference type="Proteomes" id="UP000228859"/>
    </source>
</evidence>
<dbReference type="InterPro" id="IPR036653">
    <property type="entry name" value="CinA-like_C"/>
</dbReference>
<dbReference type="RefSeq" id="WP_294893352.1">
    <property type="nucleotide sequence ID" value="NZ_DLUI01000025.1"/>
</dbReference>
<comment type="caution">
    <text evidence="2">The sequence shown here is derived from an EMBL/GenBank/DDBJ whole genome shotgun (WGS) entry which is preliminary data.</text>
</comment>
<dbReference type="NCBIfam" id="TIGR00199">
    <property type="entry name" value="PncC_domain"/>
    <property type="match status" value="1"/>
</dbReference>
<dbReference type="Pfam" id="PF02464">
    <property type="entry name" value="CinA"/>
    <property type="match status" value="1"/>
</dbReference>
<accession>A0A2D3WJS6</accession>
<name>A0A2D3WJS6_9BACT</name>